<organism evidence="1 2">
    <name type="scientific">Lederbergia wuyishanensis</name>
    <dbReference type="NCBI Taxonomy" id="1347903"/>
    <lineage>
        <taxon>Bacteria</taxon>
        <taxon>Bacillati</taxon>
        <taxon>Bacillota</taxon>
        <taxon>Bacilli</taxon>
        <taxon>Bacillales</taxon>
        <taxon>Bacillaceae</taxon>
        <taxon>Lederbergia</taxon>
    </lineage>
</organism>
<accession>A0ABU0CZ72</accession>
<dbReference type="RefSeq" id="WP_244679683.1">
    <property type="nucleotide sequence ID" value="NZ_JALIRM010000001.1"/>
</dbReference>
<evidence type="ECO:0000313" key="1">
    <source>
        <dbReference type="EMBL" id="MDQ0341434.1"/>
    </source>
</evidence>
<dbReference type="EMBL" id="JAUSUO010000001">
    <property type="protein sequence ID" value="MDQ0341434.1"/>
    <property type="molecule type" value="Genomic_DNA"/>
</dbReference>
<keyword evidence="2" id="KW-1185">Reference proteome</keyword>
<gene>
    <name evidence="1" type="ORF">J2S14_000227</name>
</gene>
<name>A0ABU0CZ72_9BACI</name>
<dbReference type="InterPro" id="IPR010921">
    <property type="entry name" value="Trp_repressor/repl_initiator"/>
</dbReference>
<proteinExistence type="predicted"/>
<evidence type="ECO:0000313" key="2">
    <source>
        <dbReference type="Proteomes" id="UP001232343"/>
    </source>
</evidence>
<reference evidence="1 2" key="1">
    <citation type="submission" date="2023-07" db="EMBL/GenBank/DDBJ databases">
        <title>Genomic Encyclopedia of Type Strains, Phase IV (KMG-IV): sequencing the most valuable type-strain genomes for metagenomic binning, comparative biology and taxonomic classification.</title>
        <authorList>
            <person name="Goeker M."/>
        </authorList>
    </citation>
    <scope>NUCLEOTIDE SEQUENCE [LARGE SCALE GENOMIC DNA]</scope>
    <source>
        <strain evidence="1 2">DSM 27848</strain>
    </source>
</reference>
<dbReference type="SUPFAM" id="SSF48295">
    <property type="entry name" value="TrpR-like"/>
    <property type="match status" value="1"/>
</dbReference>
<dbReference type="Proteomes" id="UP001232343">
    <property type="component" value="Unassembled WGS sequence"/>
</dbReference>
<protein>
    <submittedName>
        <fullName evidence="1">Transposase-like protein</fullName>
    </submittedName>
</protein>
<comment type="caution">
    <text evidence="1">The sequence shown here is derived from an EMBL/GenBank/DDBJ whole genome shotgun (WGS) entry which is preliminary data.</text>
</comment>
<sequence>MAKLSVEQKIQVVKRYVNGPEPMNEIASHIGVSKRSSVKGSYLSRKWHRGILI</sequence>